<name>A0A645EZ44_9ZZZZ</name>
<comment type="caution">
    <text evidence="2">The sequence shown here is derived from an EMBL/GenBank/DDBJ whole genome shotgun (WGS) entry which is preliminary data.</text>
</comment>
<organism evidence="2">
    <name type="scientific">bioreactor metagenome</name>
    <dbReference type="NCBI Taxonomy" id="1076179"/>
    <lineage>
        <taxon>unclassified sequences</taxon>
        <taxon>metagenomes</taxon>
        <taxon>ecological metagenomes</taxon>
    </lineage>
</organism>
<accession>A0A645EZ44</accession>
<keyword evidence="1" id="KW-0812">Transmembrane</keyword>
<dbReference type="AlphaFoldDB" id="A0A645EZ44"/>
<sequence>MVTEMGSIWLYAVPMAFVTTLVFHLPIYFAVFLVKTEDLIKFFILIKRFWSKKWAKNVIHDI</sequence>
<gene>
    <name evidence="2" type="ORF">SDC9_153952</name>
</gene>
<evidence type="ECO:0000313" key="2">
    <source>
        <dbReference type="EMBL" id="MPN06696.1"/>
    </source>
</evidence>
<dbReference type="EMBL" id="VSSQ01052627">
    <property type="protein sequence ID" value="MPN06696.1"/>
    <property type="molecule type" value="Genomic_DNA"/>
</dbReference>
<proteinExistence type="predicted"/>
<evidence type="ECO:0000256" key="1">
    <source>
        <dbReference type="SAM" id="Phobius"/>
    </source>
</evidence>
<keyword evidence="1" id="KW-1133">Transmembrane helix</keyword>
<protein>
    <submittedName>
        <fullName evidence="2">Uncharacterized protein</fullName>
    </submittedName>
</protein>
<feature type="transmembrane region" description="Helical" evidence="1">
    <location>
        <begin position="12"/>
        <end position="34"/>
    </location>
</feature>
<reference evidence="2" key="1">
    <citation type="submission" date="2019-08" db="EMBL/GenBank/DDBJ databases">
        <authorList>
            <person name="Kucharzyk K."/>
            <person name="Murdoch R.W."/>
            <person name="Higgins S."/>
            <person name="Loffler F."/>
        </authorList>
    </citation>
    <scope>NUCLEOTIDE SEQUENCE</scope>
</reference>
<keyword evidence="1" id="KW-0472">Membrane</keyword>